<dbReference type="RefSeq" id="WP_162368969.1">
    <property type="nucleotide sequence ID" value="NZ_JAAEEH010000001.1"/>
</dbReference>
<reference evidence="1 2" key="1">
    <citation type="submission" date="2020-01" db="EMBL/GenBank/DDBJ databases">
        <title>Anaeroalcalibacter tamaniensis gen. nov., sp. nov., moderately halophilic strictly anaerobic fermenter bacterium from mud volcano of Taman peninsula.</title>
        <authorList>
            <person name="Frolova A."/>
            <person name="Merkel A.Y."/>
            <person name="Slobodkin A.I."/>
        </authorList>
    </citation>
    <scope>NUCLEOTIDE SEQUENCE [LARGE SCALE GENOMIC DNA]</scope>
    <source>
        <strain evidence="1 2">F-3ap</strain>
    </source>
</reference>
<accession>A0A7X5HT81</accession>
<keyword evidence="2" id="KW-1185">Reference proteome</keyword>
<evidence type="ECO:0000313" key="2">
    <source>
        <dbReference type="Proteomes" id="UP000461585"/>
    </source>
</evidence>
<dbReference type="PIRSF" id="PIRSF019169">
    <property type="entry name" value="PilM"/>
    <property type="match status" value="1"/>
</dbReference>
<dbReference type="PANTHER" id="PTHR32432">
    <property type="entry name" value="CELL DIVISION PROTEIN FTSA-RELATED"/>
    <property type="match status" value="1"/>
</dbReference>
<organism evidence="1 2">
    <name type="scientific">Anaerotalea alkaliphila</name>
    <dbReference type="NCBI Taxonomy" id="2662126"/>
    <lineage>
        <taxon>Bacteria</taxon>
        <taxon>Bacillati</taxon>
        <taxon>Bacillota</taxon>
        <taxon>Clostridia</taxon>
        <taxon>Eubacteriales</taxon>
        <taxon>Anaerotalea</taxon>
    </lineage>
</organism>
<dbReference type="Proteomes" id="UP000461585">
    <property type="component" value="Unassembled WGS sequence"/>
</dbReference>
<dbReference type="Pfam" id="PF11104">
    <property type="entry name" value="PilM_2"/>
    <property type="match status" value="1"/>
</dbReference>
<dbReference type="AlphaFoldDB" id="A0A7X5HT81"/>
<dbReference type="PANTHER" id="PTHR32432:SF3">
    <property type="entry name" value="ETHANOLAMINE UTILIZATION PROTEIN EUTJ"/>
    <property type="match status" value="1"/>
</dbReference>
<evidence type="ECO:0000313" key="1">
    <source>
        <dbReference type="EMBL" id="NDL66245.1"/>
    </source>
</evidence>
<comment type="caution">
    <text evidence="1">The sequence shown here is derived from an EMBL/GenBank/DDBJ whole genome shotgun (WGS) entry which is preliminary data.</text>
</comment>
<sequence length="355" mass="39715">MKNKKIKKIIGMDIGAGSVKIVTGDVQNGQILVRKMVTHHLPEQVFSDGDVKNPEAMTGAIRDMLRANKITERKCHLCVDSTQLITREVLVPASAGGNLSDVAKFEMAQFLPVELKNYVVQSKRIRELEVDGKPFVEASVTAFPKEMVDKLHDLVLNAGLQPLVLDTHANAVSKLFEMQEIINGSSFKRKTVAFIELGYESTMLTIFQNGQFKFNRTIARGGRDMDANIAKFLDIPLEEAMVKKMNAGDLNESLEDFSEESRILNIMRSSLDSILDELEKFFRYHATRSKGMDAVEVMYLYGGLSNLKGICGYFEGRFKTTAEKIEKVGMVDWPGNGQNHTMADYFNAIGAMARR</sequence>
<dbReference type="SUPFAM" id="SSF53067">
    <property type="entry name" value="Actin-like ATPase domain"/>
    <property type="match status" value="2"/>
</dbReference>
<dbReference type="InterPro" id="IPR050696">
    <property type="entry name" value="FtsA/MreB"/>
</dbReference>
<name>A0A7X5HT81_9FIRM</name>
<dbReference type="Gene3D" id="3.30.420.40">
    <property type="match status" value="2"/>
</dbReference>
<protein>
    <submittedName>
        <fullName evidence="1">Pilus assembly protein PilM</fullName>
    </submittedName>
</protein>
<dbReference type="EMBL" id="JAAEEH010000001">
    <property type="protein sequence ID" value="NDL66245.1"/>
    <property type="molecule type" value="Genomic_DNA"/>
</dbReference>
<proteinExistence type="predicted"/>
<dbReference type="Gene3D" id="3.30.1490.300">
    <property type="match status" value="1"/>
</dbReference>
<dbReference type="CDD" id="cd24049">
    <property type="entry name" value="ASKHA_NBD_PilM"/>
    <property type="match status" value="1"/>
</dbReference>
<dbReference type="InterPro" id="IPR005883">
    <property type="entry name" value="PilM"/>
</dbReference>
<dbReference type="InterPro" id="IPR043129">
    <property type="entry name" value="ATPase_NBD"/>
</dbReference>
<gene>
    <name evidence="1" type="ORF">GXN74_00605</name>
</gene>